<evidence type="ECO:0000256" key="11">
    <source>
        <dbReference type="ARBA" id="ARBA00022777"/>
    </source>
</evidence>
<dbReference type="GO" id="GO:0004674">
    <property type="term" value="F:protein serine/threonine kinase activity"/>
    <property type="evidence" value="ECO:0007669"/>
    <property type="project" value="UniProtKB-KW"/>
</dbReference>
<dbReference type="Gene3D" id="2.30.42.10">
    <property type="match status" value="1"/>
</dbReference>
<keyword evidence="13 21" id="KW-0067">ATP-binding</keyword>
<dbReference type="FunFam" id="3.30.200.20:FF:000038">
    <property type="entry name" value="LIM domain kinase 2"/>
    <property type="match status" value="1"/>
</dbReference>
<keyword evidence="11" id="KW-0418">Kinase</keyword>
<evidence type="ECO:0000259" key="23">
    <source>
        <dbReference type="PROSITE" id="PS50011"/>
    </source>
</evidence>
<evidence type="ECO:0000256" key="12">
    <source>
        <dbReference type="ARBA" id="ARBA00022833"/>
    </source>
</evidence>
<dbReference type="PROSITE" id="PS50011">
    <property type="entry name" value="PROTEIN_KINASE_DOM"/>
    <property type="match status" value="1"/>
</dbReference>
<keyword evidence="10 21" id="KW-0547">Nucleotide-binding</keyword>
<evidence type="ECO:0000256" key="13">
    <source>
        <dbReference type="ARBA" id="ARBA00022840"/>
    </source>
</evidence>
<comment type="catalytic activity">
    <reaction evidence="19">
        <text>L-seryl-[protein] + ATP = O-phospho-L-seryl-[protein] + ADP + H(+)</text>
        <dbReference type="Rhea" id="RHEA:17989"/>
        <dbReference type="Rhea" id="RHEA-COMP:9863"/>
        <dbReference type="Rhea" id="RHEA-COMP:11604"/>
        <dbReference type="ChEBI" id="CHEBI:15378"/>
        <dbReference type="ChEBI" id="CHEBI:29999"/>
        <dbReference type="ChEBI" id="CHEBI:30616"/>
        <dbReference type="ChEBI" id="CHEBI:83421"/>
        <dbReference type="ChEBI" id="CHEBI:456216"/>
        <dbReference type="EC" id="2.7.11.1"/>
    </reaction>
    <physiologicalReaction direction="left-to-right" evidence="19">
        <dbReference type="Rhea" id="RHEA:17990"/>
    </physiologicalReaction>
</comment>
<dbReference type="InterPro" id="IPR017441">
    <property type="entry name" value="Protein_kinase_ATP_BS"/>
</dbReference>
<dbReference type="PANTHER" id="PTHR46485">
    <property type="entry name" value="LIM DOMAIN KINASE 1"/>
    <property type="match status" value="1"/>
</dbReference>
<dbReference type="InterPro" id="IPR000719">
    <property type="entry name" value="Prot_kinase_dom"/>
</dbReference>
<accession>A0A8C6T1U4</accession>
<dbReference type="EC" id="2.7.11.1" evidence="4"/>
<keyword evidence="16" id="KW-0539">Nucleus</keyword>
<evidence type="ECO:0000256" key="7">
    <source>
        <dbReference type="ARBA" id="ARBA00022679"/>
    </source>
</evidence>
<evidence type="ECO:0000259" key="24">
    <source>
        <dbReference type="PROSITE" id="PS50023"/>
    </source>
</evidence>
<evidence type="ECO:0000256" key="20">
    <source>
        <dbReference type="PROSITE-ProRule" id="PRU00125"/>
    </source>
</evidence>
<dbReference type="InterPro" id="IPR036034">
    <property type="entry name" value="PDZ_sf"/>
</dbReference>
<dbReference type="GO" id="GO:0005524">
    <property type="term" value="F:ATP binding"/>
    <property type="evidence" value="ECO:0007669"/>
    <property type="project" value="UniProtKB-UniRule"/>
</dbReference>
<dbReference type="InterPro" id="IPR001245">
    <property type="entry name" value="Ser-Thr/Tyr_kinase_cat_dom"/>
</dbReference>
<dbReference type="Ensembl" id="ENSNMLT00000016880.1">
    <property type="protein sequence ID" value="ENSNMLP00000015024.1"/>
    <property type="gene ID" value="ENSNMLG00000005651.1"/>
</dbReference>
<dbReference type="PROSITE" id="PS50023">
    <property type="entry name" value="LIM_DOMAIN_2"/>
    <property type="match status" value="1"/>
</dbReference>
<dbReference type="FunFam" id="1.10.510.10:FF:000282">
    <property type="entry name" value="LIM domain kinase 1"/>
    <property type="match status" value="1"/>
</dbReference>
<name>A0A8C6T1U4_9GOBI</name>
<dbReference type="GO" id="GO:0030036">
    <property type="term" value="P:actin cytoskeleton organization"/>
    <property type="evidence" value="ECO:0007669"/>
    <property type="project" value="TreeGrafter"/>
</dbReference>
<dbReference type="InterPro" id="IPR011009">
    <property type="entry name" value="Kinase-like_dom_sf"/>
</dbReference>
<evidence type="ECO:0000256" key="9">
    <source>
        <dbReference type="ARBA" id="ARBA00022737"/>
    </source>
</evidence>
<dbReference type="InterPro" id="IPR050940">
    <property type="entry name" value="Actin_reg-Ser/Thr_kinase"/>
</dbReference>
<feature type="domain" description="Protein kinase" evidence="23">
    <location>
        <begin position="266"/>
        <end position="532"/>
    </location>
</feature>
<keyword evidence="8 20" id="KW-0479">Metal-binding</keyword>
<dbReference type="FunFam" id="2.30.42.10:FF:000101">
    <property type="entry name" value="LIM domain kinase 1"/>
    <property type="match status" value="1"/>
</dbReference>
<evidence type="ECO:0000256" key="17">
    <source>
        <dbReference type="ARBA" id="ARBA00040667"/>
    </source>
</evidence>
<feature type="compositionally biased region" description="Low complexity" evidence="22">
    <location>
        <begin position="228"/>
        <end position="239"/>
    </location>
</feature>
<dbReference type="GO" id="GO:0051496">
    <property type="term" value="P:positive regulation of stress fiber assembly"/>
    <property type="evidence" value="ECO:0007669"/>
    <property type="project" value="TreeGrafter"/>
</dbReference>
<proteinExistence type="inferred from homology"/>
<dbReference type="PROSITE" id="PS50106">
    <property type="entry name" value="PDZ"/>
    <property type="match status" value="1"/>
</dbReference>
<evidence type="ECO:0000256" key="4">
    <source>
        <dbReference type="ARBA" id="ARBA00012513"/>
    </source>
</evidence>
<feature type="region of interest" description="Disordered" evidence="22">
    <location>
        <begin position="223"/>
        <end position="249"/>
    </location>
</feature>
<evidence type="ECO:0000256" key="19">
    <source>
        <dbReference type="ARBA" id="ARBA00048977"/>
    </source>
</evidence>
<evidence type="ECO:0000256" key="6">
    <source>
        <dbReference type="ARBA" id="ARBA00022527"/>
    </source>
</evidence>
<reference evidence="26" key="1">
    <citation type="submission" date="2025-08" db="UniProtKB">
        <authorList>
            <consortium name="Ensembl"/>
        </authorList>
    </citation>
    <scope>IDENTIFICATION</scope>
</reference>
<dbReference type="InterPro" id="IPR001781">
    <property type="entry name" value="Znf_LIM"/>
</dbReference>
<evidence type="ECO:0000256" key="8">
    <source>
        <dbReference type="ARBA" id="ARBA00022723"/>
    </source>
</evidence>
<feature type="domain" description="PDZ" evidence="25">
    <location>
        <begin position="86"/>
        <end position="179"/>
    </location>
</feature>
<dbReference type="Pfam" id="PF07714">
    <property type="entry name" value="PK_Tyr_Ser-Thr"/>
    <property type="match status" value="1"/>
</dbReference>
<evidence type="ECO:0000313" key="26">
    <source>
        <dbReference type="Ensembl" id="ENSNMLP00000015024.1"/>
    </source>
</evidence>
<dbReference type="CDD" id="cd06754">
    <property type="entry name" value="PDZ_LIMK-like"/>
    <property type="match status" value="1"/>
</dbReference>
<evidence type="ECO:0000313" key="27">
    <source>
        <dbReference type="Proteomes" id="UP000694523"/>
    </source>
</evidence>
<evidence type="ECO:0000256" key="10">
    <source>
        <dbReference type="ARBA" id="ARBA00022741"/>
    </source>
</evidence>
<dbReference type="InterPro" id="IPR001478">
    <property type="entry name" value="PDZ"/>
</dbReference>
<dbReference type="SUPFAM" id="SSF50156">
    <property type="entry name" value="PDZ domain-like"/>
    <property type="match status" value="1"/>
</dbReference>
<dbReference type="Gene3D" id="1.10.510.10">
    <property type="entry name" value="Transferase(Phosphotransferase) domain 1"/>
    <property type="match status" value="1"/>
</dbReference>
<reference evidence="26" key="2">
    <citation type="submission" date="2025-09" db="UniProtKB">
        <authorList>
            <consortium name="Ensembl"/>
        </authorList>
    </citation>
    <scope>IDENTIFICATION</scope>
</reference>
<keyword evidence="7" id="KW-0808">Transferase</keyword>
<keyword evidence="27" id="KW-1185">Reference proteome</keyword>
<dbReference type="GO" id="GO:0005634">
    <property type="term" value="C:nucleus"/>
    <property type="evidence" value="ECO:0007669"/>
    <property type="project" value="UniProtKB-SubCell"/>
</dbReference>
<dbReference type="PROSITE" id="PS00107">
    <property type="entry name" value="PROTEIN_KINASE_ATP"/>
    <property type="match status" value="1"/>
</dbReference>
<evidence type="ECO:0000256" key="15">
    <source>
        <dbReference type="ARBA" id="ARBA00023212"/>
    </source>
</evidence>
<comment type="subcellular location">
    <subcellularLocation>
        <location evidence="2">Cytoplasm</location>
        <location evidence="2">Cytoskeleton</location>
    </subcellularLocation>
    <subcellularLocation>
        <location evidence="1">Nucleus</location>
    </subcellularLocation>
</comment>
<dbReference type="Proteomes" id="UP000694523">
    <property type="component" value="Unplaced"/>
</dbReference>
<feature type="binding site" evidence="21">
    <location>
        <position position="295"/>
    </location>
    <ligand>
        <name>ATP</name>
        <dbReference type="ChEBI" id="CHEBI:30616"/>
    </ligand>
</feature>
<dbReference type="AlphaFoldDB" id="A0A8C6T1U4"/>
<dbReference type="GO" id="GO:0005856">
    <property type="term" value="C:cytoskeleton"/>
    <property type="evidence" value="ECO:0007669"/>
    <property type="project" value="UniProtKB-SubCell"/>
</dbReference>
<dbReference type="Gene3D" id="2.10.110.10">
    <property type="entry name" value="Cysteine Rich Protein"/>
    <property type="match status" value="1"/>
</dbReference>
<keyword evidence="6" id="KW-0723">Serine/threonine-protein kinase</keyword>
<comment type="catalytic activity">
    <reaction evidence="18">
        <text>L-threonyl-[protein] + ATP = O-phospho-L-threonyl-[protein] + ADP + H(+)</text>
        <dbReference type="Rhea" id="RHEA:46608"/>
        <dbReference type="Rhea" id="RHEA-COMP:11060"/>
        <dbReference type="Rhea" id="RHEA-COMP:11605"/>
        <dbReference type="ChEBI" id="CHEBI:15378"/>
        <dbReference type="ChEBI" id="CHEBI:30013"/>
        <dbReference type="ChEBI" id="CHEBI:30616"/>
        <dbReference type="ChEBI" id="CHEBI:61977"/>
        <dbReference type="ChEBI" id="CHEBI:456216"/>
        <dbReference type="EC" id="2.7.11.1"/>
    </reaction>
    <physiologicalReaction direction="left-to-right" evidence="18">
        <dbReference type="Rhea" id="RHEA:46609"/>
    </physiologicalReaction>
</comment>
<evidence type="ECO:0000256" key="16">
    <source>
        <dbReference type="ARBA" id="ARBA00023242"/>
    </source>
</evidence>
<dbReference type="GO" id="GO:0046872">
    <property type="term" value="F:metal ion binding"/>
    <property type="evidence" value="ECO:0007669"/>
    <property type="project" value="UniProtKB-KW"/>
</dbReference>
<evidence type="ECO:0000256" key="14">
    <source>
        <dbReference type="ARBA" id="ARBA00023038"/>
    </source>
</evidence>
<dbReference type="GO" id="GO:0005737">
    <property type="term" value="C:cytoplasm"/>
    <property type="evidence" value="ECO:0007669"/>
    <property type="project" value="TreeGrafter"/>
</dbReference>
<dbReference type="SUPFAM" id="SSF56112">
    <property type="entry name" value="Protein kinase-like (PK-like)"/>
    <property type="match status" value="1"/>
</dbReference>
<evidence type="ECO:0000259" key="25">
    <source>
        <dbReference type="PROSITE" id="PS50106"/>
    </source>
</evidence>
<keyword evidence="12 20" id="KW-0862">Zinc</keyword>
<feature type="compositionally biased region" description="Basic and acidic residues" evidence="22">
    <location>
        <begin position="240"/>
        <end position="249"/>
    </location>
</feature>
<dbReference type="Pfam" id="PF00412">
    <property type="entry name" value="LIM"/>
    <property type="match status" value="1"/>
</dbReference>
<organism evidence="26 27">
    <name type="scientific">Neogobius melanostomus</name>
    <name type="common">round goby</name>
    <dbReference type="NCBI Taxonomy" id="47308"/>
    <lineage>
        <taxon>Eukaryota</taxon>
        <taxon>Metazoa</taxon>
        <taxon>Chordata</taxon>
        <taxon>Craniata</taxon>
        <taxon>Vertebrata</taxon>
        <taxon>Euteleostomi</taxon>
        <taxon>Actinopterygii</taxon>
        <taxon>Neopterygii</taxon>
        <taxon>Teleostei</taxon>
        <taxon>Neoteleostei</taxon>
        <taxon>Acanthomorphata</taxon>
        <taxon>Gobiaria</taxon>
        <taxon>Gobiiformes</taxon>
        <taxon>Gobioidei</taxon>
        <taxon>Gobiidae</taxon>
        <taxon>Benthophilinae</taxon>
        <taxon>Neogobiini</taxon>
        <taxon>Neogobius</taxon>
    </lineage>
</organism>
<dbReference type="SUPFAM" id="SSF57716">
    <property type="entry name" value="Glucocorticoid receptor-like (DNA-binding domain)"/>
    <property type="match status" value="1"/>
</dbReference>
<evidence type="ECO:0000256" key="3">
    <source>
        <dbReference type="ARBA" id="ARBA00005843"/>
    </source>
</evidence>
<dbReference type="GO" id="GO:0043005">
    <property type="term" value="C:neuron projection"/>
    <property type="evidence" value="ECO:0007669"/>
    <property type="project" value="TreeGrafter"/>
</dbReference>
<comment type="similarity">
    <text evidence="3">Belongs to the protein kinase superfamily. TKL Ser/Thr protein kinase family.</text>
</comment>
<dbReference type="PANTHER" id="PTHR46485:SF7">
    <property type="entry name" value="LIM DOMAIN KINASE 1"/>
    <property type="match status" value="1"/>
</dbReference>
<dbReference type="SMART" id="SM00228">
    <property type="entry name" value="PDZ"/>
    <property type="match status" value="1"/>
</dbReference>
<keyword evidence="9" id="KW-0677">Repeat</keyword>
<keyword evidence="5" id="KW-0963">Cytoplasm</keyword>
<evidence type="ECO:0000256" key="21">
    <source>
        <dbReference type="PROSITE-ProRule" id="PRU10141"/>
    </source>
</evidence>
<evidence type="ECO:0000256" key="5">
    <source>
        <dbReference type="ARBA" id="ARBA00022490"/>
    </source>
</evidence>
<feature type="domain" description="LIM zinc-binding" evidence="24">
    <location>
        <begin position="6"/>
        <end position="68"/>
    </location>
</feature>
<dbReference type="Gene3D" id="3.30.200.20">
    <property type="entry name" value="Phosphorylase Kinase, domain 1"/>
    <property type="match status" value="1"/>
</dbReference>
<dbReference type="Pfam" id="PF00595">
    <property type="entry name" value="PDZ"/>
    <property type="match status" value="1"/>
</dbReference>
<keyword evidence="15" id="KW-0206">Cytoskeleton</keyword>
<keyword evidence="14 20" id="KW-0440">LIM domain</keyword>
<protein>
    <recommendedName>
        <fullName evidence="17">LIM domain kinase 1</fullName>
        <ecNumber evidence="4">2.7.11.1</ecNumber>
    </recommendedName>
</protein>
<evidence type="ECO:0000256" key="2">
    <source>
        <dbReference type="ARBA" id="ARBA00004245"/>
    </source>
</evidence>
<evidence type="ECO:0000256" key="18">
    <source>
        <dbReference type="ARBA" id="ARBA00048659"/>
    </source>
</evidence>
<evidence type="ECO:0000256" key="1">
    <source>
        <dbReference type="ARBA" id="ARBA00004123"/>
    </source>
</evidence>
<sequence length="576" mass="65618">MVGDLFLWSFCCLRLWKREKKVAGEQKYHPECFTCLSCRSFIGDGDTYALVERSKLYCGHCYYQTVVTPVSLPDSPCSRIPHTVTLVSIPASAEGNNGRRGRGFSVAIDQPLSPEPGHTLRVIEVDKECISPDVKNSIHVGDRILEINGTPIHNVPLDEIDLLIQETSRLLQLTIEHDPHSQNDGPGLMPITQPPNTDFNNIRSRIITGLTFFFSKLSSRRSYSIDKSPSSSNAASPMSQRKDMNRSESLRVVSNRTHRIFRPSDLIHGEVLGKGCFGQAIKVTHKETGEVMVMKELIRFDDETQRTFLKEVKVMRCLEHPNVLRFIGVLYKDKRLNFISEYIKGGTLREIIKKMTNYPWNQRVSFAKDIAAGMSYLHSMNIIHRDLNSHNCLVREDNTVVVADFGLARLMVEDKHELSKGKLSGLKKPDRRKRYTVVGNPYWMAPEMIHGKSYDERVDIFSFGIMLCEIIGRVNADPDYLPRAVDFGLNISGFLEHYWPPDCPQAFFPLAALCCDLDADKRPAFTKLEEWLENLEMHLDMGLPLISELEQLHKAFWENHSVTRSENGLHSPEEPE</sequence>
<evidence type="ECO:0000256" key="22">
    <source>
        <dbReference type="SAM" id="MobiDB-lite"/>
    </source>
</evidence>